<dbReference type="InterPro" id="IPR051202">
    <property type="entry name" value="Peptidase_C40"/>
</dbReference>
<feature type="domain" description="G5" evidence="7">
    <location>
        <begin position="130"/>
        <end position="210"/>
    </location>
</feature>
<evidence type="ECO:0000256" key="4">
    <source>
        <dbReference type="ARBA" id="ARBA00022801"/>
    </source>
</evidence>
<proteinExistence type="inferred from homology"/>
<sequence length="342" mass="36328">MITNLRNYKKALVVTAAVVILAVASVVVLNMTKPYAVYADGTKVEDPYVVKAGDEELFLVEDSKTAERVIETVIKQYTPDGAQINSISVDKELSVDNKSLSRGEKAPTLLTEEEAVNYILEENSQEDPLFSVTINAEIGSVEKVEAGTQYEDSDELYKGQSEVKSEGSDGDQIVTNEITSVNGAVLTSQVIDTALLNESVDTVVYKGTKERPKDTVRADYGGQVMGSGSGAAVANFALQFVGNPYKYGGTSLTDGADCSGFVQSVYAQFGISLPRTVGPQSNCGKGVSYSEAQPGDLICYSGHIAIYIGGGNIVHAANSRSGIIVSTAKSFGAITTVRRIIE</sequence>
<dbReference type="SMART" id="SM01208">
    <property type="entry name" value="G5"/>
    <property type="match status" value="1"/>
</dbReference>
<feature type="domain" description="NlpC/P60" evidence="8">
    <location>
        <begin position="227"/>
        <end position="342"/>
    </location>
</feature>
<evidence type="ECO:0000259" key="8">
    <source>
        <dbReference type="PROSITE" id="PS51935"/>
    </source>
</evidence>
<comment type="caution">
    <text evidence="9">The sequence shown here is derived from an EMBL/GenBank/DDBJ whole genome shotgun (WGS) entry which is preliminary data.</text>
</comment>
<keyword evidence="6" id="KW-0812">Transmembrane</keyword>
<dbReference type="GO" id="GO:0006508">
    <property type="term" value="P:proteolysis"/>
    <property type="evidence" value="ECO:0007669"/>
    <property type="project" value="UniProtKB-KW"/>
</dbReference>
<dbReference type="Gene3D" id="3.90.1720.10">
    <property type="entry name" value="endopeptidase domain like (from Nostoc punctiforme)"/>
    <property type="match status" value="1"/>
</dbReference>
<keyword evidence="3" id="KW-0732">Signal</keyword>
<comment type="similarity">
    <text evidence="1">Belongs to the peptidase C40 family.</text>
</comment>
<dbReference type="PROSITE" id="PS51935">
    <property type="entry name" value="NLPC_P60"/>
    <property type="match status" value="1"/>
</dbReference>
<dbReference type="Pfam" id="PF00877">
    <property type="entry name" value="NLPC_P60"/>
    <property type="match status" value="1"/>
</dbReference>
<gene>
    <name evidence="9" type="ORF">IAD25_00745</name>
</gene>
<dbReference type="PROSITE" id="PS51109">
    <property type="entry name" value="G5"/>
    <property type="match status" value="1"/>
</dbReference>
<keyword evidence="6" id="KW-0472">Membrane</keyword>
<dbReference type="Gene3D" id="2.20.230.10">
    <property type="entry name" value="Resuscitation-promoting factor rpfb"/>
    <property type="match status" value="1"/>
</dbReference>
<reference evidence="9" key="2">
    <citation type="journal article" date="2021" name="PeerJ">
        <title>Extensive microbial diversity within the chicken gut microbiome revealed by metagenomics and culture.</title>
        <authorList>
            <person name="Gilroy R."/>
            <person name="Ravi A."/>
            <person name="Getino M."/>
            <person name="Pursley I."/>
            <person name="Horton D.L."/>
            <person name="Alikhan N.F."/>
            <person name="Baker D."/>
            <person name="Gharbi K."/>
            <person name="Hall N."/>
            <person name="Watson M."/>
            <person name="Adriaenssens E.M."/>
            <person name="Foster-Nyarko E."/>
            <person name="Jarju S."/>
            <person name="Secka A."/>
            <person name="Antonio M."/>
            <person name="Oren A."/>
            <person name="Chaudhuri R.R."/>
            <person name="La Ragione R."/>
            <person name="Hildebrand F."/>
            <person name="Pallen M.J."/>
        </authorList>
    </citation>
    <scope>NUCLEOTIDE SEQUENCE</scope>
    <source>
        <strain evidence="9">ChiSjej4B22-8349</strain>
    </source>
</reference>
<dbReference type="GO" id="GO:0008234">
    <property type="term" value="F:cysteine-type peptidase activity"/>
    <property type="evidence" value="ECO:0007669"/>
    <property type="project" value="UniProtKB-KW"/>
</dbReference>
<evidence type="ECO:0000256" key="6">
    <source>
        <dbReference type="SAM" id="Phobius"/>
    </source>
</evidence>
<dbReference type="SUPFAM" id="SSF54001">
    <property type="entry name" value="Cysteine proteinases"/>
    <property type="match status" value="1"/>
</dbReference>
<evidence type="ECO:0000313" key="10">
    <source>
        <dbReference type="Proteomes" id="UP000824130"/>
    </source>
</evidence>
<dbReference type="PANTHER" id="PTHR47053:SF1">
    <property type="entry name" value="MUREIN DD-ENDOPEPTIDASE MEPH-RELATED"/>
    <property type="match status" value="1"/>
</dbReference>
<name>A0A9D1N5H3_9FIRM</name>
<evidence type="ECO:0000259" key="7">
    <source>
        <dbReference type="PROSITE" id="PS51109"/>
    </source>
</evidence>
<protein>
    <submittedName>
        <fullName evidence="9">C40 family peptidase</fullName>
    </submittedName>
</protein>
<reference evidence="9" key="1">
    <citation type="submission" date="2020-10" db="EMBL/GenBank/DDBJ databases">
        <authorList>
            <person name="Gilroy R."/>
        </authorList>
    </citation>
    <scope>NUCLEOTIDE SEQUENCE</scope>
    <source>
        <strain evidence="9">ChiSjej4B22-8349</strain>
    </source>
</reference>
<keyword evidence="6" id="KW-1133">Transmembrane helix</keyword>
<evidence type="ECO:0000256" key="2">
    <source>
        <dbReference type="ARBA" id="ARBA00022670"/>
    </source>
</evidence>
<feature type="transmembrane region" description="Helical" evidence="6">
    <location>
        <begin position="12"/>
        <end position="31"/>
    </location>
</feature>
<dbReference type="PANTHER" id="PTHR47053">
    <property type="entry name" value="MUREIN DD-ENDOPEPTIDASE MEPH-RELATED"/>
    <property type="match status" value="1"/>
</dbReference>
<accession>A0A9D1N5H3</accession>
<keyword evidence="2" id="KW-0645">Protease</keyword>
<dbReference type="EMBL" id="DVOB01000016">
    <property type="protein sequence ID" value="HIU95225.1"/>
    <property type="molecule type" value="Genomic_DNA"/>
</dbReference>
<organism evidence="9 10">
    <name type="scientific">Candidatus Allocopromorpha excrementipullorum</name>
    <dbReference type="NCBI Taxonomy" id="2840743"/>
    <lineage>
        <taxon>Bacteria</taxon>
        <taxon>Bacillati</taxon>
        <taxon>Bacillota</taxon>
        <taxon>Clostridia</taxon>
        <taxon>Eubacteriales</taxon>
        <taxon>Eubacteriaceae</taxon>
        <taxon>Eubacteriaceae incertae sedis</taxon>
        <taxon>Candidatus Allocopromorpha</taxon>
    </lineage>
</organism>
<evidence type="ECO:0000256" key="1">
    <source>
        <dbReference type="ARBA" id="ARBA00007074"/>
    </source>
</evidence>
<keyword evidence="5" id="KW-0788">Thiol protease</keyword>
<dbReference type="InterPro" id="IPR038765">
    <property type="entry name" value="Papain-like_cys_pep_sf"/>
</dbReference>
<dbReference type="InterPro" id="IPR000064">
    <property type="entry name" value="NLP_P60_dom"/>
</dbReference>
<evidence type="ECO:0000256" key="5">
    <source>
        <dbReference type="ARBA" id="ARBA00022807"/>
    </source>
</evidence>
<dbReference type="InterPro" id="IPR011098">
    <property type="entry name" value="G5_dom"/>
</dbReference>
<dbReference type="Proteomes" id="UP000824130">
    <property type="component" value="Unassembled WGS sequence"/>
</dbReference>
<evidence type="ECO:0000256" key="3">
    <source>
        <dbReference type="ARBA" id="ARBA00022729"/>
    </source>
</evidence>
<dbReference type="Pfam" id="PF07501">
    <property type="entry name" value="G5"/>
    <property type="match status" value="1"/>
</dbReference>
<keyword evidence="4" id="KW-0378">Hydrolase</keyword>
<dbReference type="AlphaFoldDB" id="A0A9D1N5H3"/>
<evidence type="ECO:0000313" key="9">
    <source>
        <dbReference type="EMBL" id="HIU95225.1"/>
    </source>
</evidence>